<dbReference type="HOGENOM" id="CLU_2148380_0_0_1"/>
<dbReference type="OrthoDB" id="422362at2759"/>
<accession>N6UNW2</accession>
<reference evidence="1" key="1">
    <citation type="journal article" date="2013" name="Genome Biol.">
        <title>Draft genome of the mountain pine beetle, Dendroctonus ponderosae Hopkins, a major forest pest.</title>
        <authorList>
            <person name="Keeling C.I."/>
            <person name="Yuen M.M."/>
            <person name="Liao N.Y."/>
            <person name="Docking T.R."/>
            <person name="Chan S.K."/>
            <person name="Taylor G.A."/>
            <person name="Palmquist D.L."/>
            <person name="Jackman S.D."/>
            <person name="Nguyen A."/>
            <person name="Li M."/>
            <person name="Henderson H."/>
            <person name="Janes J.K."/>
            <person name="Zhao Y."/>
            <person name="Pandoh P."/>
            <person name="Moore R."/>
            <person name="Sperling F.A."/>
            <person name="Huber D.P."/>
            <person name="Birol I."/>
            <person name="Jones S.J."/>
            <person name="Bohlmann J."/>
        </authorList>
    </citation>
    <scope>NUCLEOTIDE SEQUENCE</scope>
</reference>
<evidence type="ECO:0000313" key="1">
    <source>
        <dbReference type="EMBL" id="ENN80422.1"/>
    </source>
</evidence>
<protein>
    <submittedName>
        <fullName evidence="1">Uncharacterized protein</fullName>
    </submittedName>
</protein>
<dbReference type="EMBL" id="KB740543">
    <property type="protein sequence ID" value="ENN80422.1"/>
    <property type="molecule type" value="Genomic_DNA"/>
</dbReference>
<feature type="non-terminal residue" evidence="1">
    <location>
        <position position="1"/>
    </location>
</feature>
<organism evidence="1">
    <name type="scientific">Dendroctonus ponderosae</name>
    <name type="common">Mountain pine beetle</name>
    <dbReference type="NCBI Taxonomy" id="77166"/>
    <lineage>
        <taxon>Eukaryota</taxon>
        <taxon>Metazoa</taxon>
        <taxon>Ecdysozoa</taxon>
        <taxon>Arthropoda</taxon>
        <taxon>Hexapoda</taxon>
        <taxon>Insecta</taxon>
        <taxon>Pterygota</taxon>
        <taxon>Neoptera</taxon>
        <taxon>Endopterygota</taxon>
        <taxon>Coleoptera</taxon>
        <taxon>Polyphaga</taxon>
        <taxon>Cucujiformia</taxon>
        <taxon>Curculionidae</taxon>
        <taxon>Scolytinae</taxon>
        <taxon>Dendroctonus</taxon>
    </lineage>
</organism>
<gene>
    <name evidence="1" type="ORF">YQE_03149</name>
</gene>
<proteinExistence type="predicted"/>
<sequence length="112" mass="12629">MLIGRSFLFQEGDSEGGPSKPCKSKNKVYLSYTKAIQDAEIAYRLKKVADLTDFFGTVSLNRNSGAHFGYRRAIYPAAAVCRFKPLFLEPSHKTETIVRTSHQLQPFADLNR</sequence>
<name>N6UNW2_DENPD</name>
<dbReference type="AlphaFoldDB" id="N6UNW2"/>